<comment type="caution">
    <text evidence="9">The sequence shown here is derived from an EMBL/GenBank/DDBJ whole genome shotgun (WGS) entry which is preliminary data.</text>
</comment>
<dbReference type="AlphaFoldDB" id="A0A8H7QVC1"/>
<feature type="transmembrane region" description="Helical" evidence="7">
    <location>
        <begin position="164"/>
        <end position="181"/>
    </location>
</feature>
<dbReference type="GO" id="GO:0006465">
    <property type="term" value="P:signal peptide processing"/>
    <property type="evidence" value="ECO:0007669"/>
    <property type="project" value="TreeGrafter"/>
</dbReference>
<evidence type="ECO:0000256" key="1">
    <source>
        <dbReference type="ARBA" id="ARBA00004141"/>
    </source>
</evidence>
<dbReference type="PANTHER" id="PTHR43731:SF14">
    <property type="entry name" value="PRESENILIN-ASSOCIATED RHOMBOID-LIKE PROTEIN, MITOCHONDRIAL"/>
    <property type="match status" value="1"/>
</dbReference>
<feature type="transmembrane region" description="Helical" evidence="7">
    <location>
        <begin position="226"/>
        <end position="248"/>
    </location>
</feature>
<feature type="domain" description="Peptidase S54 rhomboid" evidence="8">
    <location>
        <begin position="122"/>
        <end position="280"/>
    </location>
</feature>
<dbReference type="EMBL" id="JAEPRD010000110">
    <property type="protein sequence ID" value="KAG2198465.1"/>
    <property type="molecule type" value="Genomic_DNA"/>
</dbReference>
<protein>
    <recommendedName>
        <fullName evidence="8">Peptidase S54 rhomboid domain-containing protein</fullName>
    </recommendedName>
</protein>
<gene>
    <name evidence="9" type="ORF">INT47_004452</name>
</gene>
<dbReference type="OrthoDB" id="418595at2759"/>
<dbReference type="Pfam" id="PF01694">
    <property type="entry name" value="Rhomboid"/>
    <property type="match status" value="1"/>
</dbReference>
<sequence>MIFLSDLTMFSTARGARKLTLENIPKITRLATRSYIRPHYYNNKEGSLSSALKSQKNPFNQFGTKINNLPPNAVLWTVIGTNVGVFGLWQYSINTYKTFGDDSRLNFMVKNFMCSPSHIENGRIHTLLTSAFSHKSLDHLGLNMFVLYTMGQGVIEFIGASRFLLLYAGAGITASLVGVGYRKYIKPMLEKGYRQQRDNSLFLGSLGASGSVMGITTLYACAFPRATFLVFFIIPMPAIAVVGLFAAYDIYKASTIHNGIVDSAAHLGGAAYGAGYYLLRMRPMLRAGRWRF</sequence>
<dbReference type="SUPFAM" id="SSF144091">
    <property type="entry name" value="Rhomboid-like"/>
    <property type="match status" value="1"/>
</dbReference>
<keyword evidence="3 7" id="KW-0812">Transmembrane</keyword>
<dbReference type="GO" id="GO:0004252">
    <property type="term" value="F:serine-type endopeptidase activity"/>
    <property type="evidence" value="ECO:0007669"/>
    <property type="project" value="InterPro"/>
</dbReference>
<comment type="subcellular location">
    <subcellularLocation>
        <location evidence="1">Membrane</location>
        <topology evidence="1">Multi-pass membrane protein</topology>
    </subcellularLocation>
</comment>
<comment type="similarity">
    <text evidence="2">Belongs to the peptidase S54 family.</text>
</comment>
<keyword evidence="5 7" id="KW-1133">Transmembrane helix</keyword>
<dbReference type="PANTHER" id="PTHR43731">
    <property type="entry name" value="RHOMBOID PROTEASE"/>
    <property type="match status" value="1"/>
</dbReference>
<evidence type="ECO:0000256" key="6">
    <source>
        <dbReference type="ARBA" id="ARBA00023136"/>
    </source>
</evidence>
<evidence type="ECO:0000256" key="5">
    <source>
        <dbReference type="ARBA" id="ARBA00022989"/>
    </source>
</evidence>
<evidence type="ECO:0000256" key="3">
    <source>
        <dbReference type="ARBA" id="ARBA00022692"/>
    </source>
</evidence>
<keyword evidence="10" id="KW-1185">Reference proteome</keyword>
<dbReference type="Gene3D" id="1.20.1540.10">
    <property type="entry name" value="Rhomboid-like"/>
    <property type="match status" value="1"/>
</dbReference>
<feature type="transmembrane region" description="Helical" evidence="7">
    <location>
        <begin position="201"/>
        <end position="220"/>
    </location>
</feature>
<evidence type="ECO:0000259" key="8">
    <source>
        <dbReference type="Pfam" id="PF01694"/>
    </source>
</evidence>
<dbReference type="InterPro" id="IPR035952">
    <property type="entry name" value="Rhomboid-like_sf"/>
</dbReference>
<evidence type="ECO:0000256" key="7">
    <source>
        <dbReference type="SAM" id="Phobius"/>
    </source>
</evidence>
<evidence type="ECO:0000313" key="10">
    <source>
        <dbReference type="Proteomes" id="UP000603453"/>
    </source>
</evidence>
<dbReference type="GO" id="GO:0016020">
    <property type="term" value="C:membrane"/>
    <property type="evidence" value="ECO:0007669"/>
    <property type="project" value="UniProtKB-SubCell"/>
</dbReference>
<keyword evidence="4" id="KW-0378">Hydrolase</keyword>
<name>A0A8H7QVC1_9FUNG</name>
<dbReference type="Proteomes" id="UP000603453">
    <property type="component" value="Unassembled WGS sequence"/>
</dbReference>
<reference evidence="9" key="1">
    <citation type="submission" date="2020-12" db="EMBL/GenBank/DDBJ databases">
        <title>Metabolic potential, ecology and presence of endohyphal bacteria is reflected in genomic diversity of Mucoromycotina.</title>
        <authorList>
            <person name="Muszewska A."/>
            <person name="Okrasinska A."/>
            <person name="Steczkiewicz K."/>
            <person name="Drgas O."/>
            <person name="Orlowska M."/>
            <person name="Perlinska-Lenart U."/>
            <person name="Aleksandrzak-Piekarczyk T."/>
            <person name="Szatraj K."/>
            <person name="Zielenkiewicz U."/>
            <person name="Pilsyk S."/>
            <person name="Malc E."/>
            <person name="Mieczkowski P."/>
            <person name="Kruszewska J.S."/>
            <person name="Biernat P."/>
            <person name="Pawlowska J."/>
        </authorList>
    </citation>
    <scope>NUCLEOTIDE SEQUENCE</scope>
    <source>
        <strain evidence="9">WA0000017839</strain>
    </source>
</reference>
<accession>A0A8H7QVC1</accession>
<evidence type="ECO:0000256" key="2">
    <source>
        <dbReference type="ARBA" id="ARBA00009045"/>
    </source>
</evidence>
<proteinExistence type="inferred from homology"/>
<dbReference type="InterPro" id="IPR022764">
    <property type="entry name" value="Peptidase_S54_rhomboid_dom"/>
</dbReference>
<keyword evidence="6 7" id="KW-0472">Membrane</keyword>
<evidence type="ECO:0000256" key="4">
    <source>
        <dbReference type="ARBA" id="ARBA00022801"/>
    </source>
</evidence>
<dbReference type="InterPro" id="IPR050925">
    <property type="entry name" value="Rhomboid_protease_S54"/>
</dbReference>
<organism evidence="9 10">
    <name type="scientific">Mucor saturninus</name>
    <dbReference type="NCBI Taxonomy" id="64648"/>
    <lineage>
        <taxon>Eukaryota</taxon>
        <taxon>Fungi</taxon>
        <taxon>Fungi incertae sedis</taxon>
        <taxon>Mucoromycota</taxon>
        <taxon>Mucoromycotina</taxon>
        <taxon>Mucoromycetes</taxon>
        <taxon>Mucorales</taxon>
        <taxon>Mucorineae</taxon>
        <taxon>Mucoraceae</taxon>
        <taxon>Mucor</taxon>
    </lineage>
</organism>
<evidence type="ECO:0000313" key="9">
    <source>
        <dbReference type="EMBL" id="KAG2198465.1"/>
    </source>
</evidence>